<dbReference type="InterPro" id="IPR050678">
    <property type="entry name" value="DNA_Partitioning_ATPase"/>
</dbReference>
<dbReference type="OrthoDB" id="59382at2"/>
<comment type="similarity">
    <text evidence="1">Belongs to the phD/YefM antitoxin family.</text>
</comment>
<dbReference type="Gene3D" id="3.40.50.300">
    <property type="entry name" value="P-loop containing nucleotide triphosphate hydrolases"/>
    <property type="match status" value="1"/>
</dbReference>
<dbReference type="AlphaFoldDB" id="A0A1W1U9P9"/>
<proteinExistence type="inferred from homology"/>
<dbReference type="PANTHER" id="PTHR13696:SF52">
    <property type="entry name" value="PARA FAMILY PROTEIN CT_582"/>
    <property type="match status" value="1"/>
</dbReference>
<protein>
    <submittedName>
        <fullName evidence="3">Chromosome partitioning protein</fullName>
    </submittedName>
</protein>
<evidence type="ECO:0000313" key="3">
    <source>
        <dbReference type="EMBL" id="SMB77797.1"/>
    </source>
</evidence>
<dbReference type="InterPro" id="IPR025669">
    <property type="entry name" value="AAA_dom"/>
</dbReference>
<keyword evidence="4" id="KW-1185">Reference proteome</keyword>
<accession>A0A1W1U9P9</accession>
<dbReference type="EMBL" id="FWWU01000001">
    <property type="protein sequence ID" value="SMB77797.1"/>
    <property type="molecule type" value="Genomic_DNA"/>
</dbReference>
<dbReference type="InterPro" id="IPR027417">
    <property type="entry name" value="P-loop_NTPase"/>
</dbReference>
<dbReference type="SUPFAM" id="SSF52540">
    <property type="entry name" value="P-loop containing nucleoside triphosphate hydrolases"/>
    <property type="match status" value="1"/>
</dbReference>
<dbReference type="Proteomes" id="UP000192582">
    <property type="component" value="Unassembled WGS sequence"/>
</dbReference>
<dbReference type="Gene3D" id="3.40.1620.10">
    <property type="entry name" value="YefM-like domain"/>
    <property type="match status" value="1"/>
</dbReference>
<organism evidence="3 4">
    <name type="scientific">Deinococcus hopiensis KR-140</name>
    <dbReference type="NCBI Taxonomy" id="695939"/>
    <lineage>
        <taxon>Bacteria</taxon>
        <taxon>Thermotogati</taxon>
        <taxon>Deinococcota</taxon>
        <taxon>Deinococci</taxon>
        <taxon>Deinococcales</taxon>
        <taxon>Deinococcaceae</taxon>
        <taxon>Deinococcus</taxon>
    </lineage>
</organism>
<dbReference type="Pfam" id="PF13614">
    <property type="entry name" value="AAA_31"/>
    <property type="match status" value="1"/>
</dbReference>
<evidence type="ECO:0000259" key="2">
    <source>
        <dbReference type="Pfam" id="PF13614"/>
    </source>
</evidence>
<evidence type="ECO:0000313" key="4">
    <source>
        <dbReference type="Proteomes" id="UP000192582"/>
    </source>
</evidence>
<name>A0A1W1U9P9_9DEIO</name>
<evidence type="ECO:0000256" key="1">
    <source>
        <dbReference type="ARBA" id="ARBA00009981"/>
    </source>
</evidence>
<dbReference type="STRING" id="695939.SAMN00790413_03923"/>
<dbReference type="InterPro" id="IPR036165">
    <property type="entry name" value="YefM-like_sf"/>
</dbReference>
<gene>
    <name evidence="3" type="ORF">SAMN00790413_03923</name>
</gene>
<dbReference type="SUPFAM" id="SSF143120">
    <property type="entry name" value="YefM-like"/>
    <property type="match status" value="1"/>
</dbReference>
<dbReference type="NCBIfam" id="TIGR01552">
    <property type="entry name" value="phd_fam"/>
    <property type="match status" value="1"/>
</dbReference>
<sequence length="344" mass="37090">MTNDSRTLVKTRELRTKLPEYLARVKAGERLVVERHSEAVAALVPLADYWRLHHDRVRARFGKDSMNTQRIVVTNVSGGEGKTTTAREVAYALASRGYRVGLVDLDPQASLTKSLGLHDPQEDGTPPTALLEDAPALSVFARDGTMLPSPTSVYGVDVWPANASLGGADALLATDPSRLHNLRDALDALTGYDFLFLDTKPSLSHLLYASVAAADHLVVPVNGIKGMENLEELGKLLKLARPVSPRIGVRLFVPNRIRPNLNHHKNIMATLQQYAAIAPVSRAIGDRVPVVGGALEARQPVVVHRPRSEAALEYQAVADDLLAALGVSPSSTLSPTEPAVEEAL</sequence>
<reference evidence="3 4" key="1">
    <citation type="submission" date="2017-04" db="EMBL/GenBank/DDBJ databases">
        <authorList>
            <person name="Afonso C.L."/>
            <person name="Miller P.J."/>
            <person name="Scott M.A."/>
            <person name="Spackman E."/>
            <person name="Goraichik I."/>
            <person name="Dimitrov K.M."/>
            <person name="Suarez D.L."/>
            <person name="Swayne D.E."/>
        </authorList>
    </citation>
    <scope>NUCLEOTIDE SEQUENCE [LARGE SCALE GENOMIC DNA]</scope>
    <source>
        <strain evidence="3 4">KR-140</strain>
    </source>
</reference>
<dbReference type="RefSeq" id="WP_084044981.1">
    <property type="nucleotide sequence ID" value="NZ_FWWU01000001.1"/>
</dbReference>
<dbReference type="PANTHER" id="PTHR13696">
    <property type="entry name" value="P-LOOP CONTAINING NUCLEOSIDE TRIPHOSPHATE HYDROLASE"/>
    <property type="match status" value="1"/>
</dbReference>
<feature type="domain" description="AAA" evidence="2">
    <location>
        <begin position="69"/>
        <end position="233"/>
    </location>
</feature>
<dbReference type="CDD" id="cd02042">
    <property type="entry name" value="ParAB_family"/>
    <property type="match status" value="1"/>
</dbReference>